<feature type="transmembrane region" description="Helical" evidence="5">
    <location>
        <begin position="32"/>
        <end position="50"/>
    </location>
</feature>
<dbReference type="EMBL" id="STFF01000007">
    <property type="protein sequence ID" value="THU34979.1"/>
    <property type="molecule type" value="Genomic_DNA"/>
</dbReference>
<evidence type="ECO:0000313" key="7">
    <source>
        <dbReference type="Proteomes" id="UP000306918"/>
    </source>
</evidence>
<keyword evidence="4 5" id="KW-0472">Membrane</keyword>
<dbReference type="OrthoDB" id="7057889at2"/>
<dbReference type="InterPro" id="IPR050739">
    <property type="entry name" value="MFP"/>
</dbReference>
<evidence type="ECO:0000256" key="1">
    <source>
        <dbReference type="ARBA" id="ARBA00004167"/>
    </source>
</evidence>
<comment type="caution">
    <text evidence="6">The sequence shown here is derived from an EMBL/GenBank/DDBJ whole genome shotgun (WGS) entry which is preliminary data.</text>
</comment>
<dbReference type="PANTHER" id="PTHR30386">
    <property type="entry name" value="MEMBRANE FUSION SUBUNIT OF EMRAB-TOLC MULTIDRUG EFFLUX PUMP"/>
    <property type="match status" value="1"/>
</dbReference>
<evidence type="ECO:0000256" key="3">
    <source>
        <dbReference type="ARBA" id="ARBA00022989"/>
    </source>
</evidence>
<organism evidence="6 7">
    <name type="scientific">Niastella caeni</name>
    <dbReference type="NCBI Taxonomy" id="2569763"/>
    <lineage>
        <taxon>Bacteria</taxon>
        <taxon>Pseudomonadati</taxon>
        <taxon>Bacteroidota</taxon>
        <taxon>Chitinophagia</taxon>
        <taxon>Chitinophagales</taxon>
        <taxon>Chitinophagaceae</taxon>
        <taxon>Niastella</taxon>
    </lineage>
</organism>
<protein>
    <submittedName>
        <fullName evidence="6">HlyD family efflux transporter periplasmic adaptor subunit</fullName>
    </submittedName>
</protein>
<evidence type="ECO:0000256" key="4">
    <source>
        <dbReference type="ARBA" id="ARBA00023136"/>
    </source>
</evidence>
<proteinExistence type="predicted"/>
<accession>A0A4S8HKU8</accession>
<comment type="subcellular location">
    <subcellularLocation>
        <location evidence="1">Membrane</location>
        <topology evidence="1">Single-pass membrane protein</topology>
    </subcellularLocation>
</comment>
<evidence type="ECO:0000256" key="2">
    <source>
        <dbReference type="ARBA" id="ARBA00022692"/>
    </source>
</evidence>
<dbReference type="RefSeq" id="WP_136579622.1">
    <property type="nucleotide sequence ID" value="NZ_STFF01000007.1"/>
</dbReference>
<evidence type="ECO:0000313" key="6">
    <source>
        <dbReference type="EMBL" id="THU34979.1"/>
    </source>
</evidence>
<dbReference type="Gene3D" id="2.40.50.100">
    <property type="match status" value="1"/>
</dbReference>
<dbReference type="Proteomes" id="UP000306918">
    <property type="component" value="Unassembled WGS sequence"/>
</dbReference>
<dbReference type="AlphaFoldDB" id="A0A4S8HKU8"/>
<dbReference type="GO" id="GO:0016020">
    <property type="term" value="C:membrane"/>
    <property type="evidence" value="ECO:0007669"/>
    <property type="project" value="UniProtKB-SubCell"/>
</dbReference>
<reference evidence="6 7" key="1">
    <citation type="submission" date="2019-04" db="EMBL/GenBank/DDBJ databases">
        <title>Niastella caeni sp. nov., isolated from activated sludge.</title>
        <authorList>
            <person name="Sheng M."/>
        </authorList>
    </citation>
    <scope>NUCLEOTIDE SEQUENCE [LARGE SCALE GENOMIC DNA]</scope>
    <source>
        <strain evidence="6 7">HX-2-15</strain>
    </source>
</reference>
<keyword evidence="7" id="KW-1185">Reference proteome</keyword>
<sequence>MPQTSSSEITVNYEVNEILGATPGFFVRTGNFLLLGLVAIAMALSAIITYPDVITGAVSVNPYRVVQLKSPPAETTIAAIQVKEGDTVAAGDQLLTLTDMNNGTMHVLCAPTAGVVFFQRMLPLNDLVEPGALLLYIQDLSGRYKVKIRTSHYGSGKIHKGQKVYISLDKFPRDEFGELTARVISNPFSDSLGVVLVDAVLTKDIATTYGRHPDLGLGAAGTASIVTGRKSFFSRLFP</sequence>
<dbReference type="InterPro" id="IPR011053">
    <property type="entry name" value="Single_hybrid_motif"/>
</dbReference>
<keyword evidence="3 5" id="KW-1133">Transmembrane helix</keyword>
<dbReference type="PANTHER" id="PTHR30386:SF26">
    <property type="entry name" value="TRANSPORT PROTEIN COMB"/>
    <property type="match status" value="1"/>
</dbReference>
<evidence type="ECO:0000256" key="5">
    <source>
        <dbReference type="SAM" id="Phobius"/>
    </source>
</evidence>
<keyword evidence="2 5" id="KW-0812">Transmembrane</keyword>
<dbReference type="SUPFAM" id="SSF51230">
    <property type="entry name" value="Single hybrid motif"/>
    <property type="match status" value="1"/>
</dbReference>
<gene>
    <name evidence="6" type="ORF">FAM09_23615</name>
</gene>
<name>A0A4S8HKU8_9BACT</name>